<evidence type="ECO:0000259" key="4">
    <source>
        <dbReference type="Pfam" id="PF24883"/>
    </source>
</evidence>
<dbReference type="GeneID" id="36551247"/>
<keyword evidence="2" id="KW-0175">Coiled coil</keyword>
<dbReference type="AlphaFoldDB" id="A0A2I2GLU8"/>
<dbReference type="VEuPathDB" id="FungiDB:P170DRAFT_346100"/>
<name>A0A2I2GLU8_9EURO</name>
<dbReference type="RefSeq" id="XP_024709152.1">
    <property type="nucleotide sequence ID" value="XM_024843547.1"/>
</dbReference>
<dbReference type="OrthoDB" id="443402at2759"/>
<feature type="coiled-coil region" evidence="2">
    <location>
        <begin position="61"/>
        <end position="128"/>
    </location>
</feature>
<evidence type="ECO:0000313" key="5">
    <source>
        <dbReference type="EMBL" id="PLB53850.1"/>
    </source>
</evidence>
<gene>
    <name evidence="5" type="ORF">P170DRAFT_346100</name>
</gene>
<dbReference type="InterPro" id="IPR056884">
    <property type="entry name" value="NPHP3-like_N"/>
</dbReference>
<evidence type="ECO:0000313" key="6">
    <source>
        <dbReference type="Proteomes" id="UP000234275"/>
    </source>
</evidence>
<proteinExistence type="predicted"/>
<reference evidence="5 6" key="1">
    <citation type="submission" date="2016-12" db="EMBL/GenBank/DDBJ databases">
        <title>The genomes of Aspergillus section Nigri reveals drivers in fungal speciation.</title>
        <authorList>
            <consortium name="DOE Joint Genome Institute"/>
            <person name="Vesth T.C."/>
            <person name="Nybo J."/>
            <person name="Theobald S."/>
            <person name="Brandl J."/>
            <person name="Frisvad J.C."/>
            <person name="Nielsen K.F."/>
            <person name="Lyhne E.K."/>
            <person name="Kogle M.E."/>
            <person name="Kuo A."/>
            <person name="Riley R."/>
            <person name="Clum A."/>
            <person name="Nolan M."/>
            <person name="Lipzen A."/>
            <person name="Salamov A."/>
            <person name="Henrissat B."/>
            <person name="Wiebenga A."/>
            <person name="De Vries R.P."/>
            <person name="Grigoriev I.V."/>
            <person name="Mortensen U.H."/>
            <person name="Andersen M.R."/>
            <person name="Baker S.E."/>
        </authorList>
    </citation>
    <scope>NUCLEOTIDE SEQUENCE [LARGE SCALE GENOMIC DNA]</scope>
    <source>
        <strain evidence="5 6">IBT 23096</strain>
    </source>
</reference>
<dbReference type="PANTHER" id="PTHR10039">
    <property type="entry name" value="AMELOGENIN"/>
    <property type="match status" value="1"/>
</dbReference>
<keyword evidence="1" id="KW-0677">Repeat</keyword>
<dbReference type="EMBL" id="MSFO01000001">
    <property type="protein sequence ID" value="PLB53850.1"/>
    <property type="molecule type" value="Genomic_DNA"/>
</dbReference>
<feature type="region of interest" description="Disordered" evidence="3">
    <location>
        <begin position="1"/>
        <end position="21"/>
    </location>
</feature>
<dbReference type="Gene3D" id="3.40.50.300">
    <property type="entry name" value="P-loop containing nucleotide triphosphate hydrolases"/>
    <property type="match status" value="1"/>
</dbReference>
<dbReference type="InterPro" id="IPR027417">
    <property type="entry name" value="P-loop_NTPase"/>
</dbReference>
<dbReference type="SUPFAM" id="SSF52540">
    <property type="entry name" value="P-loop containing nucleoside triphosphate hydrolases"/>
    <property type="match status" value="1"/>
</dbReference>
<dbReference type="STRING" id="1392250.A0A2I2GLU8"/>
<protein>
    <recommendedName>
        <fullName evidence="4">Nephrocystin 3-like N-terminal domain-containing protein</fullName>
    </recommendedName>
</protein>
<evidence type="ECO:0000256" key="2">
    <source>
        <dbReference type="SAM" id="Coils"/>
    </source>
</evidence>
<accession>A0A2I2GLU8</accession>
<organism evidence="5 6">
    <name type="scientific">Aspergillus steynii IBT 23096</name>
    <dbReference type="NCBI Taxonomy" id="1392250"/>
    <lineage>
        <taxon>Eukaryota</taxon>
        <taxon>Fungi</taxon>
        <taxon>Dikarya</taxon>
        <taxon>Ascomycota</taxon>
        <taxon>Pezizomycotina</taxon>
        <taxon>Eurotiomycetes</taxon>
        <taxon>Eurotiomycetidae</taxon>
        <taxon>Eurotiales</taxon>
        <taxon>Aspergillaceae</taxon>
        <taxon>Aspergillus</taxon>
        <taxon>Aspergillus subgen. Circumdati</taxon>
    </lineage>
</organism>
<feature type="domain" description="Nephrocystin 3-like N-terminal" evidence="4">
    <location>
        <begin position="193"/>
        <end position="369"/>
    </location>
</feature>
<dbReference type="Proteomes" id="UP000234275">
    <property type="component" value="Unassembled WGS sequence"/>
</dbReference>
<evidence type="ECO:0000256" key="3">
    <source>
        <dbReference type="SAM" id="MobiDB-lite"/>
    </source>
</evidence>
<sequence>MQEFSRDLIPPDDSTIGKDNGIGDLARQCSQLAKEITTVLDKMKSKNPGSKREDLRSSFNVMRYGKKKEELQARLSRCREQLELYWSYETRKDLSALLSSAENTRSKMLLLQKQVEDLQRMNQRFSTESQKWMEGLLDISAGGYDIMLSKYLISSLTFESMNTRLDKVAQAHDDTLQWIFNGNYDDRNCDGFHKSFNTWLSDGDGIFHISGKLGSGKSTLMKLLYRDDRTKKRLIQWADGSELIMAQFFFWNPGSRLQKSMEGLLRSLLYEALKSGPSLVAEVLPQQWHQIKSTPLQAQKGTYFSLDDLFTAFDRLVRVRRQDYRICFFIDGLDEYDNSGNEDYADVVEQLCHWSQSPEGNVKFCVSSREYSVFMNHFPEHQRICMQDLTRVDIKQFILDKMEPFAHCHGLKYLVGMIEEKANGVFLWVSLVMRRLRDLNERGEATRVRLEIEIDNLPERLEDLFKHLLGSIHPADRNRVHQTFAIVQKLKEHDLLHFRLIWYYLIDDILSDLPDERLPSLFARWFNISKRNRLMQARKMLMDSSKGFVEATWHGQWDSHGRDKGKEENWIISFTHRSVPDFLQSYRSQEQEKHLKDFCLENAISRIFLLAIREGDMRLSGCDHVPEIVSYVMEARQRANISKQPFFYEEQLESVLARHGFTDLTGGRVACPVPPGYDNVEVIAILIPHCSSTESVFNPLHTAAFIGNYAYLRWKVKRDPSCIKVPLNIAIITYCHYRNLLQGTTRDSIFGDDGLSYHALTVQSSISPPLLKGLSVSNRCEELALWQHLALGLMVGFQYESHDPCSSGVGLFW</sequence>
<comment type="caution">
    <text evidence="5">The sequence shown here is derived from an EMBL/GenBank/DDBJ whole genome shotgun (WGS) entry which is preliminary data.</text>
</comment>
<evidence type="ECO:0000256" key="1">
    <source>
        <dbReference type="ARBA" id="ARBA00022737"/>
    </source>
</evidence>
<keyword evidence="6" id="KW-1185">Reference proteome</keyword>
<dbReference type="Pfam" id="PF24883">
    <property type="entry name" value="NPHP3_N"/>
    <property type="match status" value="1"/>
</dbReference>
<dbReference type="PANTHER" id="PTHR10039:SF5">
    <property type="entry name" value="NACHT DOMAIN-CONTAINING PROTEIN"/>
    <property type="match status" value="1"/>
</dbReference>